<dbReference type="GO" id="GO:0070475">
    <property type="term" value="P:rRNA base methylation"/>
    <property type="evidence" value="ECO:0007669"/>
    <property type="project" value="InterPro"/>
</dbReference>
<keyword evidence="4" id="KW-1185">Reference proteome</keyword>
<dbReference type="Proteomes" id="UP001240678">
    <property type="component" value="Unassembled WGS sequence"/>
</dbReference>
<evidence type="ECO:0000313" key="3">
    <source>
        <dbReference type="EMBL" id="KAK1537310.1"/>
    </source>
</evidence>
<feature type="region of interest" description="Disordered" evidence="1">
    <location>
        <begin position="126"/>
        <end position="196"/>
    </location>
</feature>
<proteinExistence type="predicted"/>
<comment type="caution">
    <text evidence="3">The sequence shown here is derived from an EMBL/GenBank/DDBJ whole genome shotgun (WGS) entry which is preliminary data.</text>
</comment>
<feature type="compositionally biased region" description="Acidic residues" evidence="1">
    <location>
        <begin position="165"/>
        <end position="185"/>
    </location>
</feature>
<dbReference type="EMBL" id="MOOE01000002">
    <property type="protein sequence ID" value="KAK1537310.1"/>
    <property type="molecule type" value="Genomic_DNA"/>
</dbReference>
<dbReference type="Pfam" id="PF10354">
    <property type="entry name" value="BMT5-like"/>
    <property type="match status" value="2"/>
</dbReference>
<name>A0AAJ0E7D0_9PEZI</name>
<feature type="domain" description="25S rRNA (uridine-N(3))-methyltransferase BMT5-like" evidence="2">
    <location>
        <begin position="185"/>
        <end position="321"/>
    </location>
</feature>
<dbReference type="GeneID" id="85334365"/>
<feature type="region of interest" description="Disordered" evidence="1">
    <location>
        <begin position="1"/>
        <end position="71"/>
    </location>
</feature>
<dbReference type="PANTHER" id="PTHR11538">
    <property type="entry name" value="PHENYLALANYL-TRNA SYNTHETASE"/>
    <property type="match status" value="1"/>
</dbReference>
<feature type="compositionally biased region" description="Acidic residues" evidence="1">
    <location>
        <begin position="374"/>
        <end position="391"/>
    </location>
</feature>
<evidence type="ECO:0000256" key="1">
    <source>
        <dbReference type="SAM" id="MobiDB-lite"/>
    </source>
</evidence>
<dbReference type="GO" id="GO:0005737">
    <property type="term" value="C:cytoplasm"/>
    <property type="evidence" value="ECO:0007669"/>
    <property type="project" value="TreeGrafter"/>
</dbReference>
<accession>A0AAJ0E7D0</accession>
<protein>
    <recommendedName>
        <fullName evidence="2">25S rRNA (uridine-N(3))-methyltransferase BMT5-like domain-containing protein</fullName>
    </recommendedName>
</protein>
<evidence type="ECO:0000259" key="2">
    <source>
        <dbReference type="Pfam" id="PF10354"/>
    </source>
</evidence>
<dbReference type="PANTHER" id="PTHR11538:SF26">
    <property type="entry name" value="FERREDOXIN-FOLD ANTICODON-BINDING DOMAIN-CONTAINING PROTEIN 1"/>
    <property type="match status" value="1"/>
</dbReference>
<feature type="domain" description="25S rRNA (uridine-N(3))-methyltransferase BMT5-like" evidence="2">
    <location>
        <begin position="78"/>
        <end position="131"/>
    </location>
</feature>
<dbReference type="AlphaFoldDB" id="A0AAJ0E7D0"/>
<dbReference type="InterPro" id="IPR019446">
    <property type="entry name" value="BMT5-like"/>
</dbReference>
<feature type="region of interest" description="Disordered" evidence="1">
    <location>
        <begin position="351"/>
        <end position="399"/>
    </location>
</feature>
<reference evidence="3 4" key="1">
    <citation type="submission" date="2016-10" db="EMBL/GenBank/DDBJ databases">
        <title>The genome sequence of Colletotrichum fioriniae PJ7.</title>
        <authorList>
            <person name="Baroncelli R."/>
        </authorList>
    </citation>
    <scope>NUCLEOTIDE SEQUENCE [LARGE SCALE GENOMIC DNA]</scope>
    <source>
        <strain evidence="3 4">IMI 309622</strain>
    </source>
</reference>
<organism evidence="3 4">
    <name type="scientific">Colletotrichum costaricense</name>
    <dbReference type="NCBI Taxonomy" id="1209916"/>
    <lineage>
        <taxon>Eukaryota</taxon>
        <taxon>Fungi</taxon>
        <taxon>Dikarya</taxon>
        <taxon>Ascomycota</taxon>
        <taxon>Pezizomycotina</taxon>
        <taxon>Sordariomycetes</taxon>
        <taxon>Hypocreomycetidae</taxon>
        <taxon>Glomerellales</taxon>
        <taxon>Glomerellaceae</taxon>
        <taxon>Colletotrichum</taxon>
        <taxon>Colletotrichum acutatum species complex</taxon>
    </lineage>
</organism>
<dbReference type="GO" id="GO:0070042">
    <property type="term" value="F:rRNA (uridine-N3-)-methyltransferase activity"/>
    <property type="evidence" value="ECO:0007669"/>
    <property type="project" value="InterPro"/>
</dbReference>
<sequence>MAKKRKLGSINHKSHFVDTVKKKTGGAPQNNNGKNNNKKKNPKSAQALESDAKKKKAQQQYHQNQEPVIPFSKEDAILLIGEGDLSFAASLATHHGCRNLTATVLEKNERELLEKYPQAAENIAQINGTAATTKPTKSKAAKSEGEGDAEDDAENDGNDGKEPTEAESPEAEEEEEEEEIDEDDDEKYKPPVQNNNRVLYNIDARSMKPFTRKSAPNHRGFHMSAPTKTGIFNRILFNFPHVGGKSTDRNRQVRYNQELLVAFFTSALPSLAPKGTIVVTLFEGDPYTLWNVKDLGRHAGLQALESFKFHSRAYPGYKHARTAGVIREKKTGEASGAAWKGEERAARSFVFMRKDEAPEVQPSQKKKRKRGGEESDSEDEVSEVEMEEPFDDTGGWVGQ</sequence>
<feature type="compositionally biased region" description="Acidic residues" evidence="1">
    <location>
        <begin position="146"/>
        <end position="157"/>
    </location>
</feature>
<gene>
    <name evidence="3" type="ORF">CCOS01_02630</name>
</gene>
<evidence type="ECO:0000313" key="4">
    <source>
        <dbReference type="Proteomes" id="UP001240678"/>
    </source>
</evidence>
<dbReference type="RefSeq" id="XP_060319468.1">
    <property type="nucleotide sequence ID" value="XM_060450818.1"/>
</dbReference>